<organism evidence="1 2">
    <name type="scientific">Ceratopteris richardii</name>
    <name type="common">Triangle waterfern</name>
    <dbReference type="NCBI Taxonomy" id="49495"/>
    <lineage>
        <taxon>Eukaryota</taxon>
        <taxon>Viridiplantae</taxon>
        <taxon>Streptophyta</taxon>
        <taxon>Embryophyta</taxon>
        <taxon>Tracheophyta</taxon>
        <taxon>Polypodiopsida</taxon>
        <taxon>Polypodiidae</taxon>
        <taxon>Polypodiales</taxon>
        <taxon>Pteridineae</taxon>
        <taxon>Pteridaceae</taxon>
        <taxon>Parkerioideae</taxon>
        <taxon>Ceratopteris</taxon>
    </lineage>
</organism>
<keyword evidence="2" id="KW-1185">Reference proteome</keyword>
<name>A0A8T2SYY5_CERRI</name>
<evidence type="ECO:0000313" key="2">
    <source>
        <dbReference type="Proteomes" id="UP000825935"/>
    </source>
</evidence>
<dbReference type="Proteomes" id="UP000825935">
    <property type="component" value="Chromosome 16"/>
</dbReference>
<comment type="caution">
    <text evidence="1">The sequence shown here is derived from an EMBL/GenBank/DDBJ whole genome shotgun (WGS) entry which is preliminary data.</text>
</comment>
<gene>
    <name evidence="1" type="ORF">KP509_16G039800</name>
</gene>
<accession>A0A8T2SYY5</accession>
<dbReference type="AlphaFoldDB" id="A0A8T2SYY5"/>
<dbReference type="EMBL" id="CM035421">
    <property type="protein sequence ID" value="KAH7387760.1"/>
    <property type="molecule type" value="Genomic_DNA"/>
</dbReference>
<evidence type="ECO:0000313" key="1">
    <source>
        <dbReference type="EMBL" id="KAH7387760.1"/>
    </source>
</evidence>
<proteinExistence type="predicted"/>
<reference evidence="1" key="1">
    <citation type="submission" date="2021-08" db="EMBL/GenBank/DDBJ databases">
        <title>WGS assembly of Ceratopteris richardii.</title>
        <authorList>
            <person name="Marchant D.B."/>
            <person name="Chen G."/>
            <person name="Jenkins J."/>
            <person name="Shu S."/>
            <person name="Leebens-Mack J."/>
            <person name="Grimwood J."/>
            <person name="Schmutz J."/>
            <person name="Soltis P."/>
            <person name="Soltis D."/>
            <person name="Chen Z.-H."/>
        </authorList>
    </citation>
    <scope>NUCLEOTIDE SEQUENCE</scope>
    <source>
        <strain evidence="1">Whitten #5841</strain>
        <tissue evidence="1">Leaf</tissue>
    </source>
</reference>
<sequence>MGSLHTDGAAISDTESNVRVWRTPGSDSKVIVEVHVPERGLQLSAFVRLLENQGFSSFGLSTVCALSRPHTSAHASCLRAEVDAQMSDAELLSFKELVINNFS</sequence>
<protein>
    <submittedName>
        <fullName evidence="1">Uncharacterized protein</fullName>
    </submittedName>
</protein>